<evidence type="ECO:0000313" key="7">
    <source>
        <dbReference type="Proteomes" id="UP000184609"/>
    </source>
</evidence>
<dbReference type="Pfam" id="PF00355">
    <property type="entry name" value="Rieske"/>
    <property type="match status" value="1"/>
</dbReference>
<dbReference type="InterPro" id="IPR017941">
    <property type="entry name" value="Rieske_2Fe-2S"/>
</dbReference>
<evidence type="ECO:0000256" key="1">
    <source>
        <dbReference type="ARBA" id="ARBA00022714"/>
    </source>
</evidence>
<dbReference type="AlphaFoldDB" id="A0A1M7ZCD9"/>
<name>A0A1M7ZCD9_9BACT</name>
<keyword evidence="1" id="KW-0001">2Fe-2S</keyword>
<dbReference type="InterPro" id="IPR036922">
    <property type="entry name" value="Rieske_2Fe-2S_sf"/>
</dbReference>
<evidence type="ECO:0000313" key="6">
    <source>
        <dbReference type="EMBL" id="SHO62523.1"/>
    </source>
</evidence>
<organism evidence="6 7">
    <name type="scientific">Algoriphagus zhangzhouensis</name>
    <dbReference type="NCBI Taxonomy" id="1073327"/>
    <lineage>
        <taxon>Bacteria</taxon>
        <taxon>Pseudomonadati</taxon>
        <taxon>Bacteroidota</taxon>
        <taxon>Cytophagia</taxon>
        <taxon>Cytophagales</taxon>
        <taxon>Cyclobacteriaceae</taxon>
        <taxon>Algoriphagus</taxon>
    </lineage>
</organism>
<dbReference type="Gene3D" id="2.102.10.10">
    <property type="entry name" value="Rieske [2Fe-2S] iron-sulphur domain"/>
    <property type="match status" value="1"/>
</dbReference>
<dbReference type="PROSITE" id="PS51257">
    <property type="entry name" value="PROKAR_LIPOPROTEIN"/>
    <property type="match status" value="1"/>
</dbReference>
<dbReference type="STRING" id="1073327.SAMN04488108_2134"/>
<evidence type="ECO:0000256" key="2">
    <source>
        <dbReference type="ARBA" id="ARBA00022723"/>
    </source>
</evidence>
<keyword evidence="4" id="KW-0411">Iron-sulfur</keyword>
<dbReference type="GO" id="GO:0051537">
    <property type="term" value="F:2 iron, 2 sulfur cluster binding"/>
    <property type="evidence" value="ECO:0007669"/>
    <property type="project" value="UniProtKB-KW"/>
</dbReference>
<dbReference type="EMBL" id="FRXN01000003">
    <property type="protein sequence ID" value="SHO62523.1"/>
    <property type="molecule type" value="Genomic_DNA"/>
</dbReference>
<proteinExistence type="predicted"/>
<protein>
    <submittedName>
        <fullName evidence="6">Rieske [2Fe-2S] domain-containing protein</fullName>
    </submittedName>
</protein>
<reference evidence="7" key="1">
    <citation type="submission" date="2016-12" db="EMBL/GenBank/DDBJ databases">
        <authorList>
            <person name="Varghese N."/>
            <person name="Submissions S."/>
        </authorList>
    </citation>
    <scope>NUCLEOTIDE SEQUENCE [LARGE SCALE GENOMIC DNA]</scope>
    <source>
        <strain evidence="7">DSM 25035</strain>
    </source>
</reference>
<dbReference type="Proteomes" id="UP000184609">
    <property type="component" value="Unassembled WGS sequence"/>
</dbReference>
<keyword evidence="7" id="KW-1185">Reference proteome</keyword>
<accession>A0A1M7ZCD9</accession>
<keyword evidence="2" id="KW-0479">Metal-binding</keyword>
<keyword evidence="3" id="KW-0408">Iron</keyword>
<gene>
    <name evidence="6" type="ORF">SAMN04488108_2134</name>
</gene>
<evidence type="ECO:0000256" key="4">
    <source>
        <dbReference type="ARBA" id="ARBA00023014"/>
    </source>
</evidence>
<evidence type="ECO:0000256" key="3">
    <source>
        <dbReference type="ARBA" id="ARBA00023004"/>
    </source>
</evidence>
<dbReference type="PROSITE" id="PS51296">
    <property type="entry name" value="RIESKE"/>
    <property type="match status" value="1"/>
</dbReference>
<feature type="domain" description="Rieske" evidence="5">
    <location>
        <begin position="72"/>
        <end position="144"/>
    </location>
</feature>
<dbReference type="GO" id="GO:0046872">
    <property type="term" value="F:metal ion binding"/>
    <property type="evidence" value="ECO:0007669"/>
    <property type="project" value="UniProtKB-KW"/>
</dbReference>
<dbReference type="OrthoDB" id="165343at2"/>
<dbReference type="RefSeq" id="WP_073571800.1">
    <property type="nucleotide sequence ID" value="NZ_FRXN01000003.1"/>
</dbReference>
<sequence>MDSKLTRNEFLKELGFKGASLLAIYCGASTLTSCTNESNTPTSGTVDFTLDLSVSPNTTLNTVGNYLITNRIVIARISDSSFAAVTQICTHENRAKVIYQNSSGEFYCTEHGARYTTGGVGLNSEGKKGITSYNTELTGTTLRIYS</sequence>
<evidence type="ECO:0000259" key="5">
    <source>
        <dbReference type="PROSITE" id="PS51296"/>
    </source>
</evidence>
<dbReference type="SUPFAM" id="SSF50022">
    <property type="entry name" value="ISP domain"/>
    <property type="match status" value="1"/>
</dbReference>